<protein>
    <submittedName>
        <fullName evidence="1">Uncharacterized protein</fullName>
    </submittedName>
</protein>
<dbReference type="RefSeq" id="WP_149098641.1">
    <property type="nucleotide sequence ID" value="NZ_BMMG01000003.1"/>
</dbReference>
<organism evidence="1 3">
    <name type="scientific">Rufibacter glacialis</name>
    <dbReference type="NCBI Taxonomy" id="1259555"/>
    <lineage>
        <taxon>Bacteria</taxon>
        <taxon>Pseudomonadati</taxon>
        <taxon>Bacteroidota</taxon>
        <taxon>Cytophagia</taxon>
        <taxon>Cytophagales</taxon>
        <taxon>Hymenobacteraceae</taxon>
        <taxon>Rufibacter</taxon>
    </lineage>
</organism>
<accession>A0A5M8QFB3</accession>
<reference evidence="1 3" key="2">
    <citation type="submission" date="2019-09" db="EMBL/GenBank/DDBJ databases">
        <title>A bacterium isolated from glacier soil.</title>
        <authorList>
            <person name="Liu Q."/>
        </authorList>
    </citation>
    <scope>NUCLEOTIDE SEQUENCE [LARGE SCALE GENOMIC DNA]</scope>
    <source>
        <strain evidence="1 3">MDT1-10-3</strain>
    </source>
</reference>
<name>A0A5M8QFB3_9BACT</name>
<reference evidence="2 4" key="3">
    <citation type="submission" date="2024-08" db="EMBL/GenBank/DDBJ databases">
        <authorList>
            <person name="Wei W."/>
        </authorList>
    </citation>
    <scope>NUCLEOTIDE SEQUENCE [LARGE SCALE GENOMIC DNA]</scope>
    <source>
        <strain evidence="2 4">XU2</strain>
    </source>
</reference>
<comment type="caution">
    <text evidence="1">The sequence shown here is derived from an EMBL/GenBank/DDBJ whole genome shotgun (WGS) entry which is preliminary data.</text>
</comment>
<dbReference type="AlphaFoldDB" id="A0A5M8QFB3"/>
<evidence type="ECO:0000313" key="2">
    <source>
        <dbReference type="EMBL" id="MFA1770630.1"/>
    </source>
</evidence>
<keyword evidence="4" id="KW-1185">Reference proteome</keyword>
<evidence type="ECO:0000313" key="4">
    <source>
        <dbReference type="Proteomes" id="UP001570846"/>
    </source>
</evidence>
<evidence type="ECO:0000313" key="1">
    <source>
        <dbReference type="EMBL" id="KAA6434699.1"/>
    </source>
</evidence>
<gene>
    <name evidence="2" type="ORF">ACD591_04950</name>
    <name evidence="1" type="ORF">FOE74_11005</name>
</gene>
<dbReference type="EMBL" id="VKKZ01000020">
    <property type="protein sequence ID" value="KAA6434699.1"/>
    <property type="molecule type" value="Genomic_DNA"/>
</dbReference>
<dbReference type="EMBL" id="JBGOGF010000002">
    <property type="protein sequence ID" value="MFA1770630.1"/>
    <property type="molecule type" value="Genomic_DNA"/>
</dbReference>
<dbReference type="OrthoDB" id="9834473at2"/>
<reference evidence="1 3" key="1">
    <citation type="submission" date="2019-07" db="EMBL/GenBank/DDBJ databases">
        <authorList>
            <person name="Qu J.-H."/>
        </authorList>
    </citation>
    <scope>NUCLEOTIDE SEQUENCE [LARGE SCALE GENOMIC DNA]</scope>
    <source>
        <strain evidence="1 3">MDT1-10-3</strain>
    </source>
</reference>
<sequence>MEDNGKLALDYFYNRIKSKIKQIIKEEIGKTEYNARILTGGLGLEEELKFFEKLLAEKKDTLKSPSGHFILPEKFTKKELQQKEFDTPSIIENRIEVYQSPYEERKLDFINPLAKFYSNLDYLEYLKSRITGLKLTLSNSNNQNSKKGEGKTTLVWVGNSQMFNKLHASLTEEKIIGEIDLNIFRKHFEGIVQKEPINFLAQKALVFYLLDKLAKYINVGFYTHSKGSSSVTVVAKHFIFNGKESKDLYSVKSKGINPANKHLKKRIDLIINRLSS</sequence>
<dbReference type="Proteomes" id="UP000323866">
    <property type="component" value="Unassembled WGS sequence"/>
</dbReference>
<dbReference type="Proteomes" id="UP001570846">
    <property type="component" value="Unassembled WGS sequence"/>
</dbReference>
<evidence type="ECO:0000313" key="3">
    <source>
        <dbReference type="Proteomes" id="UP000323866"/>
    </source>
</evidence>
<proteinExistence type="predicted"/>